<name>A0ABM5PAD5_BIBTR</name>
<protein>
    <submittedName>
        <fullName evidence="1">Bacteriophage antirepressor</fullName>
    </submittedName>
</protein>
<dbReference type="Pfam" id="PF09669">
    <property type="entry name" value="Phage_pRha"/>
    <property type="match status" value="1"/>
</dbReference>
<accession>A0ABM5PAD5</accession>
<dbReference type="InterPro" id="IPR014054">
    <property type="entry name" value="Phage_regulatory_Rha"/>
</dbReference>
<proteinExistence type="predicted"/>
<organism evidence="1 2">
    <name type="scientific">Bibersteinia trehalosi USDA-ARS-USMARC-189</name>
    <dbReference type="NCBI Taxonomy" id="1263831"/>
    <lineage>
        <taxon>Bacteria</taxon>
        <taxon>Pseudomonadati</taxon>
        <taxon>Pseudomonadota</taxon>
        <taxon>Gammaproteobacteria</taxon>
        <taxon>Pasteurellales</taxon>
        <taxon>Pasteurellaceae</taxon>
        <taxon>Bibersteinia</taxon>
    </lineage>
</organism>
<evidence type="ECO:0000313" key="2">
    <source>
        <dbReference type="Proteomes" id="UP000019092"/>
    </source>
</evidence>
<dbReference type="Proteomes" id="UP000019092">
    <property type="component" value="Chromosome"/>
</dbReference>
<reference evidence="1 2" key="1">
    <citation type="submission" date="2013-12" db="EMBL/GenBank/DDBJ databases">
        <title>Annotation of the Bibersteinia trehalosi USDA-ARS-USMARC-189 complete genome.</title>
        <authorList>
            <person name="Harhay G.P."/>
            <person name="McVey S."/>
            <person name="Clawson M.L."/>
            <person name="Bono J."/>
            <person name="Heaton M.P."/>
            <person name="Chitko-Mckown C.G."/>
            <person name="Harhay D.M."/>
            <person name="Smith T.P.L."/>
        </authorList>
    </citation>
    <scope>NUCLEOTIDE SEQUENCE [LARGE SCALE GENOMIC DNA]</scope>
    <source>
        <strain evidence="1 2">USDA-ARS-USMARC-189</strain>
    </source>
</reference>
<evidence type="ECO:0000313" key="1">
    <source>
        <dbReference type="EMBL" id="AHG83064.1"/>
    </source>
</evidence>
<keyword evidence="2" id="KW-1185">Reference proteome</keyword>
<sequence length="273" mass="31817">MRNKKPPLERWLIKEYQKLNTQSLLPITAQNASGTEIKISSIEIAELCEKQHKNVIVDIRKMLAELKLNSADFSAQYQTKDGRMQPCFFLPKREALILVSGYRIDLRAKIIDRLDELEKRQRPKIPQSLPEALRFAAEQAEKVEQLALANKAQSEEIIALKTYFQEGLTPPQFVKGLNGVNCQQINEFLRSKGWLYKDNSKSWRVMSYVRDKYLTEQSRRIEVDPIERVEMTTYKPILLEKGAVRIFEFYMKGELPMRADWDGKFYHSSKVAV</sequence>
<gene>
    <name evidence="1" type="ORF">F543_2000</name>
</gene>
<dbReference type="EMBL" id="CP006955">
    <property type="protein sequence ID" value="AHG83064.1"/>
    <property type="molecule type" value="Genomic_DNA"/>
</dbReference>